<dbReference type="AlphaFoldDB" id="A0AAW1JGT9"/>
<keyword evidence="4" id="KW-1015">Disulfide bond</keyword>
<evidence type="ECO:0000256" key="6">
    <source>
        <dbReference type="SAM" id="Coils"/>
    </source>
</evidence>
<evidence type="ECO:0000256" key="5">
    <source>
        <dbReference type="RuleBase" id="RU364104"/>
    </source>
</evidence>
<comment type="caution">
    <text evidence="7">The sequence shown here is derived from an EMBL/GenBank/DDBJ whole genome shotgun (WGS) entry which is preliminary data.</text>
</comment>
<evidence type="ECO:0000256" key="3">
    <source>
        <dbReference type="ARBA" id="ARBA00023128"/>
    </source>
</evidence>
<feature type="coiled-coil region" evidence="6">
    <location>
        <begin position="37"/>
        <end position="64"/>
    </location>
</feature>
<dbReference type="GO" id="GO:0005739">
    <property type="term" value="C:mitochondrion"/>
    <property type="evidence" value="ECO:0007669"/>
    <property type="project" value="UniProtKB-SubCell"/>
</dbReference>
<evidence type="ECO:0000313" key="8">
    <source>
        <dbReference type="Proteomes" id="UP001458880"/>
    </source>
</evidence>
<keyword evidence="8" id="KW-1185">Reference proteome</keyword>
<evidence type="ECO:0000256" key="4">
    <source>
        <dbReference type="ARBA" id="ARBA00023157"/>
    </source>
</evidence>
<dbReference type="EMBL" id="JASPKY010000383">
    <property type="protein sequence ID" value="KAK9702808.1"/>
    <property type="molecule type" value="Genomic_DNA"/>
</dbReference>
<dbReference type="Proteomes" id="UP001458880">
    <property type="component" value="Unassembled WGS sequence"/>
</dbReference>
<dbReference type="PANTHER" id="PTHR22977">
    <property type="entry name" value="COX ASSEMBLY MITOCHONDRIAL PROTEIN"/>
    <property type="match status" value="1"/>
</dbReference>
<dbReference type="Pfam" id="PF08583">
    <property type="entry name" value="Cmc1"/>
    <property type="match status" value="1"/>
</dbReference>
<reference evidence="7 8" key="1">
    <citation type="journal article" date="2024" name="BMC Genomics">
        <title>De novo assembly and annotation of Popillia japonica's genome with initial clues to its potential as an invasive pest.</title>
        <authorList>
            <person name="Cucini C."/>
            <person name="Boschi S."/>
            <person name="Funari R."/>
            <person name="Cardaioli E."/>
            <person name="Iannotti N."/>
            <person name="Marturano G."/>
            <person name="Paoli F."/>
            <person name="Bruttini M."/>
            <person name="Carapelli A."/>
            <person name="Frati F."/>
            <person name="Nardi F."/>
        </authorList>
    </citation>
    <scope>NUCLEOTIDE SEQUENCE [LARGE SCALE GENOMIC DNA]</scope>
    <source>
        <strain evidence="7">DMR45628</strain>
    </source>
</reference>
<protein>
    <recommendedName>
        <fullName evidence="5">COX assembly mitochondrial protein</fullName>
    </recommendedName>
</protein>
<comment type="similarity">
    <text evidence="2 5">Belongs to the CMC family.</text>
</comment>
<keyword evidence="6" id="KW-0175">Coiled coil</keyword>
<proteinExistence type="inferred from homology"/>
<dbReference type="InterPro" id="IPR013892">
    <property type="entry name" value="Cyt_c_biogenesis_Cmc1-like"/>
</dbReference>
<organism evidence="7 8">
    <name type="scientific">Popillia japonica</name>
    <name type="common">Japanese beetle</name>
    <dbReference type="NCBI Taxonomy" id="7064"/>
    <lineage>
        <taxon>Eukaryota</taxon>
        <taxon>Metazoa</taxon>
        <taxon>Ecdysozoa</taxon>
        <taxon>Arthropoda</taxon>
        <taxon>Hexapoda</taxon>
        <taxon>Insecta</taxon>
        <taxon>Pterygota</taxon>
        <taxon>Neoptera</taxon>
        <taxon>Endopterygota</taxon>
        <taxon>Coleoptera</taxon>
        <taxon>Polyphaga</taxon>
        <taxon>Scarabaeiformia</taxon>
        <taxon>Scarabaeidae</taxon>
        <taxon>Rutelinae</taxon>
        <taxon>Popillia</taxon>
    </lineage>
</organism>
<accession>A0AAW1JGT9</accession>
<evidence type="ECO:0000256" key="2">
    <source>
        <dbReference type="ARBA" id="ARBA00007347"/>
    </source>
</evidence>
<evidence type="ECO:0000256" key="1">
    <source>
        <dbReference type="ARBA" id="ARBA00004173"/>
    </source>
</evidence>
<comment type="subcellular location">
    <subcellularLocation>
        <location evidence="1 5">Mitochondrion</location>
    </subcellularLocation>
</comment>
<dbReference type="PANTHER" id="PTHR22977:SF1">
    <property type="entry name" value="COX ASSEMBLY MITOCHONDRIAL PROTEIN 2 HOMOLOG"/>
    <property type="match status" value="1"/>
</dbReference>
<sequence length="66" mass="8162">MLQECHNEHPFRKFIGICNSIDTQMTRCLKEERLARRQRNFEKSKEIKEKLRKLTQEEREREKNSL</sequence>
<keyword evidence="3 5" id="KW-0496">Mitochondrion</keyword>
<gene>
    <name evidence="7" type="ORF">QE152_g29711</name>
</gene>
<evidence type="ECO:0000313" key="7">
    <source>
        <dbReference type="EMBL" id="KAK9702808.1"/>
    </source>
</evidence>
<name>A0AAW1JGT9_POPJA</name>